<dbReference type="InterPro" id="IPR050902">
    <property type="entry name" value="ABC_Transporter_SBP"/>
</dbReference>
<dbReference type="PANTHER" id="PTHR30535">
    <property type="entry name" value="VITAMIN B12-BINDING PROTEIN"/>
    <property type="match status" value="1"/>
</dbReference>
<name>A0A1M6P346_PARC5</name>
<keyword evidence="3" id="KW-0732">Signal</keyword>
<dbReference type="SUPFAM" id="SSF53807">
    <property type="entry name" value="Helical backbone' metal receptor"/>
    <property type="match status" value="1"/>
</dbReference>
<comment type="similarity">
    <text evidence="1">Belongs to the bacterial solute-binding protein 8 family.</text>
</comment>
<sequence>MTKKITAILLCLVLVLSLVVGCKNHTNTTNNQQQQSSQQDVQQSSKQPKKEDIGESKYPFTKFAISTLNSFESKDGSDNKDHYPVTIKNYNAQGEEYKITFTKKPSKVITTNQPPTEILLTLGLQDCMAGTAFLDSPILPELEETYKKIPVLSERYPSKEVVIAQQPDMIFGWSSVFFDKNLGSVESWNEKNVKTFIQRNSGVAPKRCIENVYKDIEDIGKIFNVEDKANKLIEIMKERISDIEEKVKGKEPVKVLVLEGVGDNKYYSYGKKSLVNNMVEKAGGINLADKGGTYSAENIVAKNPDVIILIHYLEQEKDNKEAEALRNNPALKNVNAIRNERIIFTPLSETYAGGIRTINGIERFAKGFYPELFN</sequence>
<feature type="signal peptide" evidence="3">
    <location>
        <begin position="1"/>
        <end position="22"/>
    </location>
</feature>
<accession>A0A1M6P346</accession>
<dbReference type="Pfam" id="PF01497">
    <property type="entry name" value="Peripla_BP_2"/>
    <property type="match status" value="1"/>
</dbReference>
<dbReference type="Gene3D" id="3.40.50.1980">
    <property type="entry name" value="Nitrogenase molybdenum iron protein domain"/>
    <property type="match status" value="2"/>
</dbReference>
<evidence type="ECO:0000259" key="4">
    <source>
        <dbReference type="PROSITE" id="PS50983"/>
    </source>
</evidence>
<evidence type="ECO:0000313" key="5">
    <source>
        <dbReference type="EMBL" id="SHK02338.1"/>
    </source>
</evidence>
<feature type="region of interest" description="Disordered" evidence="2">
    <location>
        <begin position="28"/>
        <end position="53"/>
    </location>
</feature>
<evidence type="ECO:0000256" key="2">
    <source>
        <dbReference type="SAM" id="MobiDB-lite"/>
    </source>
</evidence>
<dbReference type="PROSITE" id="PS51257">
    <property type="entry name" value="PROKAR_LIPOPROTEIN"/>
    <property type="match status" value="1"/>
</dbReference>
<dbReference type="EMBL" id="FRAG01000021">
    <property type="protein sequence ID" value="SHK02338.1"/>
    <property type="molecule type" value="Genomic_DNA"/>
</dbReference>
<dbReference type="InterPro" id="IPR002491">
    <property type="entry name" value="ABC_transptr_periplasmic_BD"/>
</dbReference>
<dbReference type="RefSeq" id="WP_073149424.1">
    <property type="nucleotide sequence ID" value="NZ_FRAG01000021.1"/>
</dbReference>
<gene>
    <name evidence="5" type="ORF">SAMN02745912_01989</name>
</gene>
<dbReference type="STRING" id="1121301.SAMN02745912_01989"/>
<evidence type="ECO:0000313" key="6">
    <source>
        <dbReference type="Proteomes" id="UP000184465"/>
    </source>
</evidence>
<proteinExistence type="inferred from homology"/>
<dbReference type="CDD" id="cd01148">
    <property type="entry name" value="TroA_a"/>
    <property type="match status" value="1"/>
</dbReference>
<dbReference type="AlphaFoldDB" id="A0A1M6P346"/>
<dbReference type="PANTHER" id="PTHR30535:SF7">
    <property type="entry name" value="IRON(III) DICITRATE-BINDING PROTEIN"/>
    <property type="match status" value="1"/>
</dbReference>
<feature type="chain" id="PRO_5039553316" evidence="3">
    <location>
        <begin position="23"/>
        <end position="374"/>
    </location>
</feature>
<dbReference type="PROSITE" id="PS50983">
    <property type="entry name" value="FE_B12_PBP"/>
    <property type="match status" value="1"/>
</dbReference>
<evidence type="ECO:0000256" key="1">
    <source>
        <dbReference type="ARBA" id="ARBA00008814"/>
    </source>
</evidence>
<evidence type="ECO:0000256" key="3">
    <source>
        <dbReference type="SAM" id="SignalP"/>
    </source>
</evidence>
<feature type="domain" description="Fe/B12 periplasmic-binding" evidence="4">
    <location>
        <begin position="107"/>
        <end position="372"/>
    </location>
</feature>
<feature type="compositionally biased region" description="Low complexity" evidence="2">
    <location>
        <begin position="32"/>
        <end position="46"/>
    </location>
</feature>
<keyword evidence="6" id="KW-1185">Reference proteome</keyword>
<protein>
    <submittedName>
        <fullName evidence="5">Iron complex transport system substrate-binding protein</fullName>
    </submittedName>
</protein>
<reference evidence="5 6" key="1">
    <citation type="submission" date="2016-11" db="EMBL/GenBank/DDBJ databases">
        <authorList>
            <person name="Jaros S."/>
            <person name="Januszkiewicz K."/>
            <person name="Wedrychowicz H."/>
        </authorList>
    </citation>
    <scope>NUCLEOTIDE SEQUENCE [LARGE SCALE GENOMIC DNA]</scope>
    <source>
        <strain evidence="5 6">DSM 15212</strain>
    </source>
</reference>
<dbReference type="Proteomes" id="UP000184465">
    <property type="component" value="Unassembled WGS sequence"/>
</dbReference>
<organism evidence="5 6">
    <name type="scientific">Paramaledivibacter caminithermalis (strain DSM 15212 / CIP 107654 / DViRD3)</name>
    <name type="common">Clostridium caminithermale</name>
    <dbReference type="NCBI Taxonomy" id="1121301"/>
    <lineage>
        <taxon>Bacteria</taxon>
        <taxon>Bacillati</taxon>
        <taxon>Bacillota</taxon>
        <taxon>Clostridia</taxon>
        <taxon>Peptostreptococcales</taxon>
        <taxon>Caminicellaceae</taxon>
        <taxon>Paramaledivibacter</taxon>
    </lineage>
</organism>
<dbReference type="OrthoDB" id="89746at2"/>